<feature type="domain" description="Domain of unknown function at the cortex 1" evidence="1">
    <location>
        <begin position="2"/>
        <end position="172"/>
    </location>
</feature>
<gene>
    <name evidence="2" type="ORF">BG011_001890</name>
</gene>
<name>A0A9P6PKD9_9FUNG</name>
<dbReference type="InterPro" id="IPR013897">
    <property type="entry name" value="Duc1"/>
</dbReference>
<dbReference type="OrthoDB" id="2119945at2759"/>
<dbReference type="Pfam" id="PF08588">
    <property type="entry name" value="Duc1"/>
    <property type="match status" value="1"/>
</dbReference>
<comment type="caution">
    <text evidence="2">The sequence shown here is derived from an EMBL/GenBank/DDBJ whole genome shotgun (WGS) entry which is preliminary data.</text>
</comment>
<organism evidence="2 3">
    <name type="scientific">Mortierella polycephala</name>
    <dbReference type="NCBI Taxonomy" id="41804"/>
    <lineage>
        <taxon>Eukaryota</taxon>
        <taxon>Fungi</taxon>
        <taxon>Fungi incertae sedis</taxon>
        <taxon>Mucoromycota</taxon>
        <taxon>Mortierellomycotina</taxon>
        <taxon>Mortierellomycetes</taxon>
        <taxon>Mortierellales</taxon>
        <taxon>Mortierellaceae</taxon>
        <taxon>Mortierella</taxon>
    </lineage>
</organism>
<dbReference type="Proteomes" id="UP000726737">
    <property type="component" value="Unassembled WGS sequence"/>
</dbReference>
<feature type="non-terminal residue" evidence="2">
    <location>
        <position position="181"/>
    </location>
</feature>
<evidence type="ECO:0000259" key="1">
    <source>
        <dbReference type="Pfam" id="PF08588"/>
    </source>
</evidence>
<dbReference type="EMBL" id="JAAAJA010001541">
    <property type="protein sequence ID" value="KAG0247191.1"/>
    <property type="molecule type" value="Genomic_DNA"/>
</dbReference>
<sequence length="181" mass="20263">LPSLTSLAVKFVRALDSAIQIDVQCPKPYCLSPVLATMTTVNAIQCRTDDKDDKDASTMIPKWPSFNGEPLVEDTSLIVQEQDVKKKSKIVSDTPARRSYFSKAKHLSNHQIRNDLVYGFELFNPFLDCSNLSFKFPGFSLDLFKVFDGQPLSYVIRTKDESVTFLALTINLVPVDPLADV</sequence>
<evidence type="ECO:0000313" key="2">
    <source>
        <dbReference type="EMBL" id="KAG0247191.1"/>
    </source>
</evidence>
<reference evidence="2" key="1">
    <citation type="journal article" date="2020" name="Fungal Divers.">
        <title>Resolving the Mortierellaceae phylogeny through synthesis of multi-gene phylogenetics and phylogenomics.</title>
        <authorList>
            <person name="Vandepol N."/>
            <person name="Liber J."/>
            <person name="Desiro A."/>
            <person name="Na H."/>
            <person name="Kennedy M."/>
            <person name="Barry K."/>
            <person name="Grigoriev I.V."/>
            <person name="Miller A.N."/>
            <person name="O'Donnell K."/>
            <person name="Stajich J.E."/>
            <person name="Bonito G."/>
        </authorList>
    </citation>
    <scope>NUCLEOTIDE SEQUENCE</scope>
    <source>
        <strain evidence="2">KOD948</strain>
    </source>
</reference>
<accession>A0A9P6PKD9</accession>
<dbReference type="AlphaFoldDB" id="A0A9P6PKD9"/>
<dbReference type="PANTHER" id="PTHR34826:SF2">
    <property type="entry name" value="UPF0590 PROTEIN C409.17C"/>
    <property type="match status" value="1"/>
</dbReference>
<evidence type="ECO:0000313" key="3">
    <source>
        <dbReference type="Proteomes" id="UP000726737"/>
    </source>
</evidence>
<dbReference type="PANTHER" id="PTHR34826">
    <property type="entry name" value="UPF0590 PROTEIN C409.17C"/>
    <property type="match status" value="1"/>
</dbReference>
<proteinExistence type="predicted"/>
<protein>
    <recommendedName>
        <fullName evidence="1">Domain of unknown function at the cortex 1 domain-containing protein</fullName>
    </recommendedName>
</protein>
<keyword evidence="3" id="KW-1185">Reference proteome</keyword>